<accession>A0ABU3BTN1</accession>
<dbReference type="Proteomes" id="UP001267426">
    <property type="component" value="Unassembled WGS sequence"/>
</dbReference>
<evidence type="ECO:0000313" key="2">
    <source>
        <dbReference type="Proteomes" id="UP001267426"/>
    </source>
</evidence>
<reference evidence="1 2" key="1">
    <citation type="submission" date="2023-09" db="EMBL/GenBank/DDBJ databases">
        <authorList>
            <person name="Rey-Velasco X."/>
        </authorList>
    </citation>
    <scope>NUCLEOTIDE SEQUENCE [LARGE SCALE GENOMIC DNA]</scope>
    <source>
        <strain evidence="1 2">F394</strain>
    </source>
</reference>
<dbReference type="RefSeq" id="WP_311664741.1">
    <property type="nucleotide sequence ID" value="NZ_JAVRHT010000034.1"/>
</dbReference>
<protein>
    <submittedName>
        <fullName evidence="1">Uncharacterized protein</fullName>
    </submittedName>
</protein>
<sequence length="49" mass="4915">MTFDTHVSSNVADLAAARFMGGAAVLLAAAQTPSVRSVATVGAPCRPRA</sequence>
<proteinExistence type="predicted"/>
<gene>
    <name evidence="1" type="ORF">RM540_12895</name>
</gene>
<comment type="caution">
    <text evidence="1">The sequence shown here is derived from an EMBL/GenBank/DDBJ whole genome shotgun (WGS) entry which is preliminary data.</text>
</comment>
<name>A0ABU3BTN1_9BACT</name>
<evidence type="ECO:0000313" key="1">
    <source>
        <dbReference type="EMBL" id="MDT0632651.1"/>
    </source>
</evidence>
<keyword evidence="2" id="KW-1185">Reference proteome</keyword>
<dbReference type="EMBL" id="JAVRHT010000034">
    <property type="protein sequence ID" value="MDT0632651.1"/>
    <property type="molecule type" value="Genomic_DNA"/>
</dbReference>
<organism evidence="1 2">
    <name type="scientific">Rubrivirga litoralis</name>
    <dbReference type="NCBI Taxonomy" id="3075598"/>
    <lineage>
        <taxon>Bacteria</taxon>
        <taxon>Pseudomonadati</taxon>
        <taxon>Rhodothermota</taxon>
        <taxon>Rhodothermia</taxon>
        <taxon>Rhodothermales</taxon>
        <taxon>Rubricoccaceae</taxon>
        <taxon>Rubrivirga</taxon>
    </lineage>
</organism>